<dbReference type="Proteomes" id="UP000484988">
    <property type="component" value="Unassembled WGS sequence"/>
</dbReference>
<sequence length="63" mass="6807">MLPRVVLRVRGAAMERQVVIDAGTRLDVVVGRPLAGNRDDGKVSCLRGVWGAKRMHVGARRGA</sequence>
<proteinExistence type="predicted"/>
<gene>
    <name evidence="1" type="ORF">SCWH03_47490</name>
</gene>
<accession>A0A6A0B3X3</accession>
<evidence type="ECO:0000313" key="2">
    <source>
        <dbReference type="Proteomes" id="UP000484988"/>
    </source>
</evidence>
<evidence type="ECO:0000313" key="1">
    <source>
        <dbReference type="EMBL" id="GFH38507.1"/>
    </source>
</evidence>
<dbReference type="EMBL" id="BLLG01000017">
    <property type="protein sequence ID" value="GFH38507.1"/>
    <property type="molecule type" value="Genomic_DNA"/>
</dbReference>
<organism evidence="1 2">
    <name type="scientific">Streptomyces pacificus</name>
    <dbReference type="NCBI Taxonomy" id="2705029"/>
    <lineage>
        <taxon>Bacteria</taxon>
        <taxon>Bacillati</taxon>
        <taxon>Actinomycetota</taxon>
        <taxon>Actinomycetes</taxon>
        <taxon>Kitasatosporales</taxon>
        <taxon>Streptomycetaceae</taxon>
        <taxon>Streptomyces</taxon>
    </lineage>
</organism>
<protein>
    <submittedName>
        <fullName evidence="1">Uncharacterized protein</fullName>
    </submittedName>
</protein>
<dbReference type="AlphaFoldDB" id="A0A6A0B3X3"/>
<reference evidence="1 2" key="1">
    <citation type="submission" date="2020-02" db="EMBL/GenBank/DDBJ databases">
        <title>Whole Genome Shotgun Sequence of Streptomyces sp. strain CWH03.</title>
        <authorList>
            <person name="Dohra H."/>
            <person name="Kodani S."/>
            <person name="Yamamura H."/>
        </authorList>
    </citation>
    <scope>NUCLEOTIDE SEQUENCE [LARGE SCALE GENOMIC DNA]</scope>
    <source>
        <strain evidence="1 2">CWH03</strain>
    </source>
</reference>
<comment type="caution">
    <text evidence="1">The sequence shown here is derived from an EMBL/GenBank/DDBJ whole genome shotgun (WGS) entry which is preliminary data.</text>
</comment>
<name>A0A6A0B3X3_9ACTN</name>
<keyword evidence="2" id="KW-1185">Reference proteome</keyword>